<dbReference type="RefSeq" id="WP_010195415.1">
    <property type="nucleotide sequence ID" value="NZ_AHJG01000316.1"/>
</dbReference>
<evidence type="ECO:0000256" key="1">
    <source>
        <dbReference type="SAM" id="Coils"/>
    </source>
</evidence>
<protein>
    <submittedName>
        <fullName evidence="3">Uncharacterized protein</fullName>
    </submittedName>
</protein>
<keyword evidence="2" id="KW-0812">Transmembrane</keyword>
<dbReference type="OrthoDB" id="2835at2157"/>
<keyword evidence="1" id="KW-0175">Coiled coil</keyword>
<evidence type="ECO:0000313" key="3">
    <source>
        <dbReference type="EMBL" id="EPA04370.1"/>
    </source>
</evidence>
<comment type="caution">
    <text evidence="3">The sequence shown here is derived from an EMBL/GenBank/DDBJ whole genome shotgun (WGS) entry which is preliminary data.</text>
</comment>
<sequence length="206" mass="23081">MKKGLVIGITSISVIVVIASILLVTSPKSNVIETDKTLDNIVKPEKEEIQVENVLNNLKNTETNSSEIQKKYDELEKIDLENEYSPKPREWITSGPFQIDRSKYAIGEKIFLVLGGLGPEEKGQIAVMRPLNATHYSVYLTIPFDGAKKSAFNYYLEPQISKAKEICSVNDLTGKWTVVFRGTNYPNLNFEITKEVVPGTKIEPVC</sequence>
<name>S2DYX4_9ARCH</name>
<keyword evidence="2" id="KW-1133">Transmembrane helix</keyword>
<organism evidence="3 4">
    <name type="scientific">Candidatus Nitrosarchaeum limnium BG20</name>
    <dbReference type="NCBI Taxonomy" id="859192"/>
    <lineage>
        <taxon>Archaea</taxon>
        <taxon>Nitrososphaerota</taxon>
        <taxon>Nitrososphaeria</taxon>
        <taxon>Nitrosopumilales</taxon>
        <taxon>Nitrosopumilaceae</taxon>
        <taxon>Nitrosarchaeum</taxon>
    </lineage>
</organism>
<dbReference type="PATRIC" id="fig|859192.6.peg.2288"/>
<accession>S2DYX4</accession>
<keyword evidence="2" id="KW-0472">Membrane</keyword>
<reference evidence="3 4" key="1">
    <citation type="journal article" date="2012" name="J. Bacteriol.">
        <title>Genome Sequence of "Candidatus Nitrosoarchaeum limnia" BG20, a Low-Salinity Ammonia-Oxidizing Archaeon from the San Francisco Bay Estuary.</title>
        <authorList>
            <person name="Mosier A.C."/>
            <person name="Allen E.E."/>
            <person name="Kim M."/>
            <person name="Ferriera S."/>
            <person name="Francis C.A."/>
        </authorList>
    </citation>
    <scope>NUCLEOTIDE SEQUENCE [LARGE SCALE GENOMIC DNA]</scope>
    <source>
        <strain evidence="3 4">BG20</strain>
    </source>
</reference>
<evidence type="ECO:0000256" key="2">
    <source>
        <dbReference type="SAM" id="Phobius"/>
    </source>
</evidence>
<feature type="transmembrane region" description="Helical" evidence="2">
    <location>
        <begin position="6"/>
        <end position="24"/>
    </location>
</feature>
<dbReference type="AlphaFoldDB" id="S2DYX4"/>
<dbReference type="EMBL" id="AHJG01000316">
    <property type="protein sequence ID" value="EPA04370.1"/>
    <property type="molecule type" value="Genomic_DNA"/>
</dbReference>
<keyword evidence="4" id="KW-1185">Reference proteome</keyword>
<dbReference type="Proteomes" id="UP000014065">
    <property type="component" value="Unassembled WGS sequence"/>
</dbReference>
<feature type="coiled-coil region" evidence="1">
    <location>
        <begin position="51"/>
        <end position="78"/>
    </location>
</feature>
<evidence type="ECO:0000313" key="4">
    <source>
        <dbReference type="Proteomes" id="UP000014065"/>
    </source>
</evidence>
<proteinExistence type="predicted"/>
<gene>
    <name evidence="3" type="ORF">BG20_I1699</name>
</gene>